<dbReference type="CDD" id="cd00841">
    <property type="entry name" value="MPP_YfcE"/>
    <property type="match status" value="1"/>
</dbReference>
<dbReference type="InterPro" id="IPR041802">
    <property type="entry name" value="MPP_YfcE"/>
</dbReference>
<organism evidence="6 7">
    <name type="scientific">Clostridium paridis</name>
    <dbReference type="NCBI Taxonomy" id="2803863"/>
    <lineage>
        <taxon>Bacteria</taxon>
        <taxon>Bacillati</taxon>
        <taxon>Bacillota</taxon>
        <taxon>Clostridia</taxon>
        <taxon>Eubacteriales</taxon>
        <taxon>Clostridiaceae</taxon>
        <taxon>Clostridium</taxon>
    </lineage>
</organism>
<comment type="cofactor">
    <cofactor evidence="4">
        <name>a divalent metal cation</name>
        <dbReference type="ChEBI" id="CHEBI:60240"/>
    </cofactor>
</comment>
<dbReference type="InterPro" id="IPR000979">
    <property type="entry name" value="Phosphodiesterase_MJ0936/Vps29"/>
</dbReference>
<sequence>MLIAVVSDTHRAEVYINKVKELIKNADVLIHLGDNIADLYEISQGFIGKIFGVKGNCDFETEIPRERIIQIEDKKFLLTHGDKYQVKYDNRLLNYAAMENQVDVVLYGHTHVPLIEEINGIYFINPGSPSLPRVNNRTIAFIEIEKGKPIYPYLYKI</sequence>
<dbReference type="NCBIfam" id="TIGR00040">
    <property type="entry name" value="yfcE"/>
    <property type="match status" value="1"/>
</dbReference>
<evidence type="ECO:0000256" key="3">
    <source>
        <dbReference type="ARBA" id="ARBA00022801"/>
    </source>
</evidence>
<dbReference type="PROSITE" id="PS01269">
    <property type="entry name" value="UPF0025"/>
    <property type="match status" value="1"/>
</dbReference>
<protein>
    <recommendedName>
        <fullName evidence="4">Phosphoesterase</fullName>
        <ecNumber evidence="4">3.1.4.-</ecNumber>
    </recommendedName>
</protein>
<dbReference type="InterPro" id="IPR024654">
    <property type="entry name" value="Calcineurin-like_PHP_lpxH"/>
</dbReference>
<comment type="similarity">
    <text evidence="1 4">Belongs to the metallophosphoesterase superfamily. YfcE family.</text>
</comment>
<reference evidence="6" key="1">
    <citation type="submission" date="2021-01" db="EMBL/GenBank/DDBJ databases">
        <title>Genome public.</title>
        <authorList>
            <person name="Liu C."/>
            <person name="Sun Q."/>
        </authorList>
    </citation>
    <scope>NUCLEOTIDE SEQUENCE</scope>
    <source>
        <strain evidence="6">YIM B02565</strain>
    </source>
</reference>
<dbReference type="GO" id="GO:0046872">
    <property type="term" value="F:metal ion binding"/>
    <property type="evidence" value="ECO:0007669"/>
    <property type="project" value="UniProtKB-KW"/>
</dbReference>
<accession>A0A937FH78</accession>
<dbReference type="InterPro" id="IPR020935">
    <property type="entry name" value="PdiEstase_YfcE_CS"/>
</dbReference>
<proteinExistence type="inferred from homology"/>
<name>A0A937FH78_9CLOT</name>
<evidence type="ECO:0000256" key="1">
    <source>
        <dbReference type="ARBA" id="ARBA00008950"/>
    </source>
</evidence>
<dbReference type="Proteomes" id="UP000623681">
    <property type="component" value="Unassembled WGS sequence"/>
</dbReference>
<evidence type="ECO:0000256" key="4">
    <source>
        <dbReference type="RuleBase" id="RU362039"/>
    </source>
</evidence>
<keyword evidence="7" id="KW-1185">Reference proteome</keyword>
<comment type="caution">
    <text evidence="6">The sequence shown here is derived from an EMBL/GenBank/DDBJ whole genome shotgun (WGS) entry which is preliminary data.</text>
</comment>
<dbReference type="PANTHER" id="PTHR11124">
    <property type="entry name" value="VACUOLAR SORTING PROTEIN VPS29"/>
    <property type="match status" value="1"/>
</dbReference>
<dbReference type="AlphaFoldDB" id="A0A937FH78"/>
<dbReference type="RefSeq" id="WP_202768776.1">
    <property type="nucleotide sequence ID" value="NZ_JAESWA010000024.1"/>
</dbReference>
<evidence type="ECO:0000313" key="6">
    <source>
        <dbReference type="EMBL" id="MBL4933334.1"/>
    </source>
</evidence>
<gene>
    <name evidence="6" type="ORF">JK634_16185</name>
</gene>
<dbReference type="SUPFAM" id="SSF56300">
    <property type="entry name" value="Metallo-dependent phosphatases"/>
    <property type="match status" value="1"/>
</dbReference>
<keyword evidence="2 4" id="KW-0479">Metal-binding</keyword>
<dbReference type="EC" id="3.1.4.-" evidence="4"/>
<dbReference type="Pfam" id="PF12850">
    <property type="entry name" value="Metallophos_2"/>
    <property type="match status" value="1"/>
</dbReference>
<keyword evidence="3" id="KW-0378">Hydrolase</keyword>
<dbReference type="EMBL" id="JAESWA010000024">
    <property type="protein sequence ID" value="MBL4933334.1"/>
    <property type="molecule type" value="Genomic_DNA"/>
</dbReference>
<dbReference type="GO" id="GO:0016787">
    <property type="term" value="F:hydrolase activity"/>
    <property type="evidence" value="ECO:0007669"/>
    <property type="project" value="UniProtKB-UniRule"/>
</dbReference>
<evidence type="ECO:0000259" key="5">
    <source>
        <dbReference type="Pfam" id="PF12850"/>
    </source>
</evidence>
<dbReference type="InterPro" id="IPR029052">
    <property type="entry name" value="Metallo-depent_PP-like"/>
</dbReference>
<dbReference type="Gene3D" id="3.60.21.10">
    <property type="match status" value="1"/>
</dbReference>
<evidence type="ECO:0000256" key="2">
    <source>
        <dbReference type="ARBA" id="ARBA00022723"/>
    </source>
</evidence>
<feature type="domain" description="Calcineurin-like phosphoesterase" evidence="5">
    <location>
        <begin position="1"/>
        <end position="146"/>
    </location>
</feature>
<evidence type="ECO:0000313" key="7">
    <source>
        <dbReference type="Proteomes" id="UP000623681"/>
    </source>
</evidence>